<evidence type="ECO:0000313" key="2">
    <source>
        <dbReference type="Proteomes" id="UP000070456"/>
    </source>
</evidence>
<dbReference type="RefSeq" id="WP_068558058.1">
    <property type="nucleotide sequence ID" value="NZ_LOEE01000083.1"/>
</dbReference>
<reference evidence="1 2" key="1">
    <citation type="submission" date="2015-12" db="EMBL/GenBank/DDBJ databases">
        <title>Draft genome sequence of the thermoanaerobe Thermotalea metallivorans, an isolate from the runoff channel of the Great Artesian Basin, Australia.</title>
        <authorList>
            <person name="Patel B.K."/>
        </authorList>
    </citation>
    <scope>NUCLEOTIDE SEQUENCE [LARGE SCALE GENOMIC DNA]</scope>
    <source>
        <strain evidence="1 2">B2-1</strain>
    </source>
</reference>
<dbReference type="AlphaFoldDB" id="A0A140KZH0"/>
<evidence type="ECO:0000313" key="1">
    <source>
        <dbReference type="EMBL" id="KXG73695.1"/>
    </source>
</evidence>
<dbReference type="OrthoDB" id="4774735at2"/>
<dbReference type="EMBL" id="LOEE01000083">
    <property type="protein sequence ID" value="KXG73695.1"/>
    <property type="molecule type" value="Genomic_DNA"/>
</dbReference>
<comment type="caution">
    <text evidence="1">The sequence shown here is derived from an EMBL/GenBank/DDBJ whole genome shotgun (WGS) entry which is preliminary data.</text>
</comment>
<name>A0A140KZH0_9FIRM</name>
<sequence>MSIHHFQISIDPVRAFHLVKENENAELVYEEIHDLGGDQYIGTLVFEKYFFRTSNRAALVVIIDNIKGQTAVRAIATGSSQGLLFNFDWGAANDFAYSVKAILQDFIVE</sequence>
<dbReference type="Pfam" id="PF19524">
    <property type="entry name" value="DUF6054"/>
    <property type="match status" value="1"/>
</dbReference>
<accession>A0A140KZH0</accession>
<dbReference type="InterPro" id="IPR046117">
    <property type="entry name" value="DUF6054"/>
</dbReference>
<dbReference type="Proteomes" id="UP000070456">
    <property type="component" value="Unassembled WGS sequence"/>
</dbReference>
<proteinExistence type="predicted"/>
<protein>
    <submittedName>
        <fullName evidence="1">Uncharacterized protein</fullName>
    </submittedName>
</protein>
<keyword evidence="2" id="KW-1185">Reference proteome</keyword>
<dbReference type="STRING" id="520762.AN619_29900"/>
<gene>
    <name evidence="1" type="ORF">AN619_29900</name>
</gene>
<organism evidence="1 2">
    <name type="scientific">Thermotalea metallivorans</name>
    <dbReference type="NCBI Taxonomy" id="520762"/>
    <lineage>
        <taxon>Bacteria</taxon>
        <taxon>Bacillati</taxon>
        <taxon>Bacillota</taxon>
        <taxon>Clostridia</taxon>
        <taxon>Peptostreptococcales</taxon>
        <taxon>Thermotaleaceae</taxon>
        <taxon>Thermotalea</taxon>
    </lineage>
</organism>